<feature type="domain" description="HTH myb-type" evidence="8">
    <location>
        <begin position="433"/>
        <end position="485"/>
    </location>
</feature>
<dbReference type="EMBL" id="JARPOI010000017">
    <property type="protein sequence ID" value="KAJ9141519.1"/>
    <property type="molecule type" value="Genomic_DNA"/>
</dbReference>
<feature type="compositionally biased region" description="Basic and acidic residues" evidence="6">
    <location>
        <begin position="825"/>
        <end position="836"/>
    </location>
</feature>
<dbReference type="Proteomes" id="UP001174677">
    <property type="component" value="Chromosome 17"/>
</dbReference>
<dbReference type="SMART" id="SM00717">
    <property type="entry name" value="SANT"/>
    <property type="match status" value="5"/>
</dbReference>
<evidence type="ECO:0000313" key="10">
    <source>
        <dbReference type="Proteomes" id="UP001174677"/>
    </source>
</evidence>
<dbReference type="InterPro" id="IPR001005">
    <property type="entry name" value="SANT/Myb"/>
</dbReference>
<keyword evidence="5" id="KW-0539">Nucleus</keyword>
<feature type="compositionally biased region" description="Polar residues" evidence="6">
    <location>
        <begin position="47"/>
        <end position="57"/>
    </location>
</feature>
<dbReference type="InterPro" id="IPR009057">
    <property type="entry name" value="Homeodomain-like_sf"/>
</dbReference>
<evidence type="ECO:0000256" key="2">
    <source>
        <dbReference type="ARBA" id="ARBA00023015"/>
    </source>
</evidence>
<dbReference type="PANTHER" id="PTHR46621:SF1">
    <property type="entry name" value="SNRNA-ACTIVATING PROTEIN COMPLEX SUBUNIT 4"/>
    <property type="match status" value="1"/>
</dbReference>
<evidence type="ECO:0000256" key="5">
    <source>
        <dbReference type="ARBA" id="ARBA00023242"/>
    </source>
</evidence>
<feature type="region of interest" description="Disordered" evidence="6">
    <location>
        <begin position="1138"/>
        <end position="1162"/>
    </location>
</feature>
<evidence type="ECO:0000259" key="7">
    <source>
        <dbReference type="PROSITE" id="PS50090"/>
    </source>
</evidence>
<dbReference type="PANTHER" id="PTHR46621">
    <property type="entry name" value="SNRNA-ACTIVATING PROTEIN COMPLEX SUBUNIT 4"/>
    <property type="match status" value="1"/>
</dbReference>
<keyword evidence="3" id="KW-0238">DNA-binding</keyword>
<feature type="domain" description="Myb-like" evidence="7">
    <location>
        <begin position="591"/>
        <end position="641"/>
    </location>
</feature>
<evidence type="ECO:0000256" key="3">
    <source>
        <dbReference type="ARBA" id="ARBA00023125"/>
    </source>
</evidence>
<sequence>MSSLLQNDDADQDLCSDDDEIDDGFNDDIEALRRACTLTGTNLSDVNIDNGENNRSLSAEGDGDSYSGEGEEDEDDFKLFRIIQNRFSFGTDSCEPIYSKPLCAFPLDFDDEEDDFETLCAVRKRFSAYDNSDISEGKLENLAEKSEGVDASSVVSKLVTSDDSVIDRTACKVFPDTEEGLNSTLLSDNMEIQPSGYIEQQHSLDACKFSSLGRKDSSSFPKSAQVFIDAIKKNRSCQKFLRKKLAHIEARIEENKKLKERVKILRDFQVSCKKITGRALAQGKDPRIQLISTPRISNSRDSKVNDKKVSTMHNGPPENSHVASYRMALTNFPLNLNRKNWTEAEKENLQKGIRQQFQEMVLQFSVDQLSGSEGSPGNVNDLDAVLASIREMEITPERIREFLPKVNWDQLASLYVVGRSGAECEAKWLNSEDPLINHSKWTAEEDKKLLFIVQEKGMTNWLDIAASLGKNRTPFQCLVRFQRSLNAHIIKREWTKEEDAQLRIAVGTYGEHDWQSVASTLEGRTGTQCSNRWKKSIHPGNGRKGKWTLDERKRLKVAVMLFGPRNWNKIARFVSERTAPQCRERWVNSEDPSLNMDKWTEEEDLRLKAAIEEYGYCWAKIAKCLPPRTDSQCRRRWKVLLPHEVPLLQAARKTQKVAIIGNFVDRESERPALGPHDFVPLPMITSAFEPEKQNQSRKHKRKSSNTSKRLQSKRPNEGMQISSVEDPGITNGTEVATFGESGMVVTKSSSSEKNPHMKTYQDIADAQDGDPKKKKKLPKLPLKRNMLVEIAGNSQSCLLSHPESLELGISNVDGLQTFGGESETSSEKRKVQEQHSEANTCTNTGEEEGSEPITDVIELDHDHCDSNVLAVNIADQDETVGQPDASNKEVTNLSLEGKAFMELADSNCLTLPPENLEARVTNAGGVEKSSLDGISLIKASKAPNCTSKSSTELSGQCNFVVSSPCHHDGHRKSKLSKSSNKQVLATNDEDNGKLASFCQKISKKRRLRVDKNDKQILETNDEDDVTLASFCRSISKKKRVRVVKNADQTCPPSDLVSKRVYQHDYPNKMPSFMLDGEAQTCYSGGFAENVLLEEPSVVDTAKTDAPQEPMRKPISIDHDSDLEMSDITLASLLHNKQKRKGQVLAKSRDQPHSLSRMKKRSRPLAKGVVQCCNGRMLETSSGCEIQSCGTSSIPKITGDDKEPDGQDVAD</sequence>
<dbReference type="CDD" id="cd00167">
    <property type="entry name" value="SANT"/>
    <property type="match status" value="3"/>
</dbReference>
<feature type="region of interest" description="Disordered" evidence="6">
    <location>
        <begin position="1188"/>
        <end position="1210"/>
    </location>
</feature>
<name>A0ABQ9KM89_HEVBR</name>
<dbReference type="InterPro" id="IPR051575">
    <property type="entry name" value="Myb-like_DNA-bd"/>
</dbReference>
<feature type="region of interest" description="Disordered" evidence="6">
    <location>
        <begin position="298"/>
        <end position="320"/>
    </location>
</feature>
<dbReference type="Gene3D" id="1.10.10.60">
    <property type="entry name" value="Homeodomain-like"/>
    <property type="match status" value="4"/>
</dbReference>
<feature type="region of interest" description="Disordered" evidence="6">
    <location>
        <begin position="687"/>
        <end position="730"/>
    </location>
</feature>
<dbReference type="PROSITE" id="PS50090">
    <property type="entry name" value="MYB_LIKE"/>
    <property type="match status" value="4"/>
</dbReference>
<reference evidence="9" key="1">
    <citation type="journal article" date="2023" name="Plant Biotechnol. J.">
        <title>Chromosome-level wild Hevea brasiliensis genome provides new tools for genomic-assisted breeding and valuable loci to elevate rubber yield.</title>
        <authorList>
            <person name="Cheng H."/>
            <person name="Song X."/>
            <person name="Hu Y."/>
            <person name="Wu T."/>
            <person name="Yang Q."/>
            <person name="An Z."/>
            <person name="Feng S."/>
            <person name="Deng Z."/>
            <person name="Wu W."/>
            <person name="Zeng X."/>
            <person name="Tu M."/>
            <person name="Wang X."/>
            <person name="Huang H."/>
        </authorList>
    </citation>
    <scope>NUCLEOTIDE SEQUENCE</scope>
    <source>
        <strain evidence="9">MT/VB/25A 57/8</strain>
    </source>
</reference>
<feature type="compositionally biased region" description="Acidic residues" evidence="6">
    <location>
        <begin position="8"/>
        <end position="21"/>
    </location>
</feature>
<evidence type="ECO:0000256" key="4">
    <source>
        <dbReference type="ARBA" id="ARBA00023163"/>
    </source>
</evidence>
<feature type="domain" description="HTH myb-type" evidence="8">
    <location>
        <begin position="591"/>
        <end position="645"/>
    </location>
</feature>
<feature type="domain" description="Myb-like" evidence="7">
    <location>
        <begin position="486"/>
        <end position="537"/>
    </location>
</feature>
<feature type="domain" description="Myb-like" evidence="7">
    <location>
        <begin position="433"/>
        <end position="485"/>
    </location>
</feature>
<keyword evidence="4" id="KW-0804">Transcription</keyword>
<feature type="domain" description="HTH myb-type" evidence="8">
    <location>
        <begin position="543"/>
        <end position="586"/>
    </location>
</feature>
<accession>A0ABQ9KM89</accession>
<evidence type="ECO:0000259" key="8">
    <source>
        <dbReference type="PROSITE" id="PS51294"/>
    </source>
</evidence>
<gene>
    <name evidence="9" type="ORF">P3X46_032045</name>
</gene>
<comment type="caution">
    <text evidence="9">The sequence shown here is derived from an EMBL/GenBank/DDBJ whole genome shotgun (WGS) entry which is preliminary data.</text>
</comment>
<feature type="region of interest" description="Disordered" evidence="6">
    <location>
        <begin position="47"/>
        <end position="73"/>
    </location>
</feature>
<keyword evidence="10" id="KW-1185">Reference proteome</keyword>
<evidence type="ECO:0000256" key="1">
    <source>
        <dbReference type="ARBA" id="ARBA00004123"/>
    </source>
</evidence>
<organism evidence="9 10">
    <name type="scientific">Hevea brasiliensis</name>
    <name type="common">Para rubber tree</name>
    <name type="synonym">Siphonia brasiliensis</name>
    <dbReference type="NCBI Taxonomy" id="3981"/>
    <lineage>
        <taxon>Eukaryota</taxon>
        <taxon>Viridiplantae</taxon>
        <taxon>Streptophyta</taxon>
        <taxon>Embryophyta</taxon>
        <taxon>Tracheophyta</taxon>
        <taxon>Spermatophyta</taxon>
        <taxon>Magnoliopsida</taxon>
        <taxon>eudicotyledons</taxon>
        <taxon>Gunneridae</taxon>
        <taxon>Pentapetalae</taxon>
        <taxon>rosids</taxon>
        <taxon>fabids</taxon>
        <taxon>Malpighiales</taxon>
        <taxon>Euphorbiaceae</taxon>
        <taxon>Crotonoideae</taxon>
        <taxon>Micrandreae</taxon>
        <taxon>Hevea</taxon>
    </lineage>
</organism>
<dbReference type="PROSITE" id="PS51294">
    <property type="entry name" value="HTH_MYB"/>
    <property type="match status" value="4"/>
</dbReference>
<proteinExistence type="predicted"/>
<feature type="domain" description="HTH myb-type" evidence="8">
    <location>
        <begin position="486"/>
        <end position="541"/>
    </location>
</feature>
<keyword evidence="2" id="KW-0805">Transcription regulation</keyword>
<evidence type="ECO:0000256" key="6">
    <source>
        <dbReference type="SAM" id="MobiDB-lite"/>
    </source>
</evidence>
<evidence type="ECO:0000313" key="9">
    <source>
        <dbReference type="EMBL" id="KAJ9141519.1"/>
    </source>
</evidence>
<dbReference type="Pfam" id="PF00249">
    <property type="entry name" value="Myb_DNA-binding"/>
    <property type="match status" value="2"/>
</dbReference>
<comment type="subcellular location">
    <subcellularLocation>
        <location evidence="1">Nucleus</location>
    </subcellularLocation>
</comment>
<dbReference type="InterPro" id="IPR017930">
    <property type="entry name" value="Myb_dom"/>
</dbReference>
<dbReference type="Pfam" id="PF13921">
    <property type="entry name" value="Myb_DNA-bind_6"/>
    <property type="match status" value="1"/>
</dbReference>
<dbReference type="SUPFAM" id="SSF46689">
    <property type="entry name" value="Homeodomain-like"/>
    <property type="match status" value="3"/>
</dbReference>
<protein>
    <submittedName>
        <fullName evidence="9">Uncharacterized protein</fullName>
    </submittedName>
</protein>
<feature type="region of interest" description="Disordered" evidence="6">
    <location>
        <begin position="1"/>
        <end position="21"/>
    </location>
</feature>
<feature type="domain" description="Myb-like" evidence="7">
    <location>
        <begin position="543"/>
        <end position="590"/>
    </location>
</feature>
<feature type="compositionally biased region" description="Basic and acidic residues" evidence="6">
    <location>
        <begin position="298"/>
        <end position="309"/>
    </location>
</feature>
<feature type="region of interest" description="Disordered" evidence="6">
    <location>
        <begin position="819"/>
        <end position="850"/>
    </location>
</feature>